<dbReference type="InterPro" id="IPR012337">
    <property type="entry name" value="RNaseH-like_sf"/>
</dbReference>
<evidence type="ECO:0000313" key="1">
    <source>
        <dbReference type="EMBL" id="KAL2886979.1"/>
    </source>
</evidence>
<dbReference type="InterPro" id="IPR036397">
    <property type="entry name" value="RNaseH_sf"/>
</dbReference>
<comment type="caution">
    <text evidence="1">The sequence shown here is derived from an EMBL/GenBank/DDBJ whole genome shotgun (WGS) entry which is preliminary data.</text>
</comment>
<dbReference type="GeneID" id="98118712"/>
<evidence type="ECO:0000313" key="2">
    <source>
        <dbReference type="Proteomes" id="UP001610728"/>
    </source>
</evidence>
<accession>A0ABR4MFD1</accession>
<keyword evidence="2" id="KW-1185">Reference proteome</keyword>
<dbReference type="Gene3D" id="3.30.420.10">
    <property type="entry name" value="Ribonuclease H-like superfamily/Ribonuclease H"/>
    <property type="match status" value="1"/>
</dbReference>
<protein>
    <submittedName>
        <fullName evidence="1">Double-stranded RNA/RNA-DNA hybrid binding protein</fullName>
    </submittedName>
</protein>
<proteinExistence type="predicted"/>
<dbReference type="Proteomes" id="UP001610728">
    <property type="component" value="Unassembled WGS sequence"/>
</dbReference>
<sequence>MQRSATQNPGRHREVADAEAIAALKAVRAATEVSLPQTEGLNLGVDNLGVVKRIGRNMQKPGTLQLAIDEIRCVLARWQGGSDNLTLERPARKVHWAQAHFEVLGNESVDQLAKAGCESDYLLVLVATIPLTAARRWRNEALKAISLR</sequence>
<reference evidence="1 2" key="1">
    <citation type="submission" date="2020-05" db="EMBL/GenBank/DDBJ databases">
        <title>Ceratocystis lukuohia genome.</title>
        <authorList>
            <person name="Harrington T.C."/>
            <person name="Kim K."/>
            <person name="Mayers C.G."/>
        </authorList>
    </citation>
    <scope>NUCLEOTIDE SEQUENCE [LARGE SCALE GENOMIC DNA]</scope>
    <source>
        <strain evidence="1 2">C4212</strain>
    </source>
</reference>
<organism evidence="1 2">
    <name type="scientific">Ceratocystis lukuohia</name>
    <dbReference type="NCBI Taxonomy" id="2019550"/>
    <lineage>
        <taxon>Eukaryota</taxon>
        <taxon>Fungi</taxon>
        <taxon>Dikarya</taxon>
        <taxon>Ascomycota</taxon>
        <taxon>Pezizomycotina</taxon>
        <taxon>Sordariomycetes</taxon>
        <taxon>Hypocreomycetidae</taxon>
        <taxon>Microascales</taxon>
        <taxon>Ceratocystidaceae</taxon>
        <taxon>Ceratocystis</taxon>
    </lineage>
</organism>
<dbReference type="SUPFAM" id="SSF53098">
    <property type="entry name" value="Ribonuclease H-like"/>
    <property type="match status" value="1"/>
</dbReference>
<dbReference type="EMBL" id="JABSNW010000005">
    <property type="protein sequence ID" value="KAL2886979.1"/>
    <property type="molecule type" value="Genomic_DNA"/>
</dbReference>
<name>A0ABR4MFD1_9PEZI</name>
<gene>
    <name evidence="1" type="ORF">HOO65_050100</name>
</gene>
<dbReference type="RefSeq" id="XP_070858159.1">
    <property type="nucleotide sequence ID" value="XM_071000781.1"/>
</dbReference>